<protein>
    <submittedName>
        <fullName evidence="3">NHL repeat protein</fullName>
    </submittedName>
</protein>
<dbReference type="InterPro" id="IPR036179">
    <property type="entry name" value="Ig-like_dom_sf"/>
</dbReference>
<dbReference type="InterPro" id="IPR007110">
    <property type="entry name" value="Ig-like_dom"/>
</dbReference>
<dbReference type="Pfam" id="PF25021">
    <property type="entry name" value="TEN_NHL"/>
    <property type="match status" value="2"/>
</dbReference>
<comment type="caution">
    <text evidence="3">The sequence shown here is derived from an EMBL/GenBank/DDBJ whole genome shotgun (WGS) entry which is preliminary data.</text>
</comment>
<dbReference type="InterPro" id="IPR056822">
    <property type="entry name" value="TEN_NHL"/>
</dbReference>
<dbReference type="PROSITE" id="PS50835">
    <property type="entry name" value="IG_LIKE"/>
    <property type="match status" value="1"/>
</dbReference>
<evidence type="ECO:0000259" key="2">
    <source>
        <dbReference type="PROSITE" id="PS50835"/>
    </source>
</evidence>
<dbReference type="Pfam" id="PF13585">
    <property type="entry name" value="CHU_C"/>
    <property type="match status" value="1"/>
</dbReference>
<organism evidence="3">
    <name type="scientific">mine drainage metagenome</name>
    <dbReference type="NCBI Taxonomy" id="410659"/>
    <lineage>
        <taxon>unclassified sequences</taxon>
        <taxon>metagenomes</taxon>
        <taxon>ecological metagenomes</taxon>
    </lineage>
</organism>
<dbReference type="Gene3D" id="2.120.10.30">
    <property type="entry name" value="TolB, C-terminal domain"/>
    <property type="match status" value="3"/>
</dbReference>
<dbReference type="InterPro" id="IPR001258">
    <property type="entry name" value="NHL_repeat"/>
</dbReference>
<gene>
    <name evidence="3" type="ORF">GALL_144500</name>
</gene>
<dbReference type="SUPFAM" id="SSF48726">
    <property type="entry name" value="Immunoglobulin"/>
    <property type="match status" value="1"/>
</dbReference>
<dbReference type="Gene3D" id="2.60.40.10">
    <property type="entry name" value="Immunoglobulins"/>
    <property type="match status" value="1"/>
</dbReference>
<evidence type="ECO:0000313" key="3">
    <source>
        <dbReference type="EMBL" id="OIR03379.1"/>
    </source>
</evidence>
<dbReference type="SUPFAM" id="SSF101898">
    <property type="entry name" value="NHL repeat"/>
    <property type="match status" value="1"/>
</dbReference>
<dbReference type="InterPro" id="IPR013783">
    <property type="entry name" value="Ig-like_fold"/>
</dbReference>
<dbReference type="PROSITE" id="PS51125">
    <property type="entry name" value="NHL"/>
    <property type="match status" value="1"/>
</dbReference>
<proteinExistence type="predicted"/>
<sequence length="627" mass="65931">MKFLQIIFIVCFTFFINGFTHAQIISTFAGNGTALSVPGQLGDGGPAIYASIKNPTAICFDSKGNMFVATGNFIRKIAASTNIITTIAGTGEYAFSGDGGPAINAAIQSAYGMCIDANDNIYFTDHGGHRIRKINTAGIITTVAGNGNYGYSGDGGNATDAELSNPRGICVDALGNLYVCDSDNSRIRKIDQSTGIISTIFGIGSTTGSSGDGGPAALAGIPSPVDIRFDNHGNLLLVEVSIGITCRIRKIDTTSGVITTIAGNNTNKSTGDGGLAVNAALFDPASVCVDYNNNIFITEFDDSKIRRIDASTGIITTVAGNGTSGFSGDGGLAINAQLNEPDYIIFDGAGNLFVADGYNNRIRKITQLVSSTCAPQVTISTNTPTICAGDNASFTANVTNGGNAVPAYRWFVNGTDVFNGGQTFSSANFNDQDIINCIYSSASGCVATVASNNSITINVKTVPVINLTTDTVVYLGNKLLLNASVISVDAVTYLWTPNVWLSNDSILTPICFPQANISYQLLVTSSNNCKANASININVLNINVPNAFSPNGDNINDVWLIKGLTDYANCTVDVFNRYGQSVFHSIGYNQPWDGTYKGKPLPIGTYYYVINPKNGVPSYSGSLTILR</sequence>
<evidence type="ECO:0000256" key="1">
    <source>
        <dbReference type="ARBA" id="ARBA00022737"/>
    </source>
</evidence>
<dbReference type="NCBIfam" id="TIGR04131">
    <property type="entry name" value="Bac_Flav_CTERM"/>
    <property type="match status" value="1"/>
</dbReference>
<accession>A0A1J5S623</accession>
<dbReference type="PANTHER" id="PTHR46388:SF2">
    <property type="entry name" value="NHL REPEAT-CONTAINING PROTEIN 2"/>
    <property type="match status" value="1"/>
</dbReference>
<dbReference type="EMBL" id="MLJW01000066">
    <property type="protein sequence ID" value="OIR03379.1"/>
    <property type="molecule type" value="Genomic_DNA"/>
</dbReference>
<dbReference type="InterPro" id="IPR026341">
    <property type="entry name" value="T9SS_type_B"/>
</dbReference>
<feature type="domain" description="Ig-like" evidence="2">
    <location>
        <begin position="375"/>
        <end position="456"/>
    </location>
</feature>
<dbReference type="PANTHER" id="PTHR46388">
    <property type="entry name" value="NHL REPEAT-CONTAINING PROTEIN 2"/>
    <property type="match status" value="1"/>
</dbReference>
<keyword evidence="1" id="KW-0677">Repeat</keyword>
<dbReference type="AlphaFoldDB" id="A0A1J5S623"/>
<dbReference type="InterPro" id="IPR011042">
    <property type="entry name" value="6-blade_b-propeller_TolB-like"/>
</dbReference>
<reference evidence="3" key="1">
    <citation type="submission" date="2016-10" db="EMBL/GenBank/DDBJ databases">
        <title>Sequence of Gallionella enrichment culture.</title>
        <authorList>
            <person name="Poehlein A."/>
            <person name="Muehling M."/>
            <person name="Daniel R."/>
        </authorList>
    </citation>
    <scope>NUCLEOTIDE SEQUENCE</scope>
</reference>
<name>A0A1J5S623_9ZZZZ</name>